<dbReference type="Proteomes" id="UP000245793">
    <property type="component" value="Unassembled WGS sequence"/>
</dbReference>
<reference evidence="2 3" key="1">
    <citation type="submission" date="2018-04" db="EMBL/GenBank/DDBJ databases">
        <title>Genomic Encyclopedia of Type Strains, Phase IV (KMG-IV): sequencing the most valuable type-strain genomes for metagenomic binning, comparative biology and taxonomic classification.</title>
        <authorList>
            <person name="Goeker M."/>
        </authorList>
    </citation>
    <scope>NUCLEOTIDE SEQUENCE [LARGE SCALE GENOMIC DNA]</scope>
    <source>
        <strain evidence="2 3">DSM 20705</strain>
    </source>
</reference>
<accession>A0A2U1E5R8</accession>
<organism evidence="2 3">
    <name type="scientific">Ezakiella coagulans</name>
    <dbReference type="NCBI Taxonomy" id="46507"/>
    <lineage>
        <taxon>Bacteria</taxon>
        <taxon>Bacillati</taxon>
        <taxon>Bacillota</taxon>
        <taxon>Tissierellia</taxon>
        <taxon>Ezakiella</taxon>
    </lineage>
</organism>
<dbReference type="RefSeq" id="WP_116479734.1">
    <property type="nucleotide sequence ID" value="NZ_QEKV01000002.1"/>
</dbReference>
<evidence type="ECO:0000256" key="1">
    <source>
        <dbReference type="SAM" id="Phobius"/>
    </source>
</evidence>
<keyword evidence="1" id="KW-0812">Transmembrane</keyword>
<keyword evidence="3" id="KW-1185">Reference proteome</keyword>
<keyword evidence="1" id="KW-1133">Transmembrane helix</keyword>
<protein>
    <recommendedName>
        <fullName evidence="4">MacB-like protein</fullName>
    </recommendedName>
</protein>
<proteinExistence type="predicted"/>
<gene>
    <name evidence="2" type="ORF">C7381_102160</name>
</gene>
<evidence type="ECO:0000313" key="2">
    <source>
        <dbReference type="EMBL" id="PVY95271.1"/>
    </source>
</evidence>
<dbReference type="AlphaFoldDB" id="A0A2U1E5R8"/>
<sequence>MKNKIIGVLLFIVALALAIFAFLKIKSTPPKNAMDVFTNKELYHLDAVSEKNPSEFTDDALKLVDEFLEKDIPYYTHSSFMQMYKNGVLEPRQTFFSKDMYELVTPKIENGEGLENYFDFDYESDEPIPVLIGSNFSSDFETGKTYEDSLFGHIVKIKIVGTTAPKQSYPDLLENTNYFDSGILYPVNKTLFKKYVDSPQDVDMMFNRTLFKNPESVNLFSDKMSADKNGICDLKWVKIDEKIQNWKNGYIKSRYNSAYVKIAISVLLLIVSVYVFRKK</sequence>
<evidence type="ECO:0000313" key="3">
    <source>
        <dbReference type="Proteomes" id="UP000245793"/>
    </source>
</evidence>
<keyword evidence="1" id="KW-0472">Membrane</keyword>
<evidence type="ECO:0008006" key="4">
    <source>
        <dbReference type="Google" id="ProtNLM"/>
    </source>
</evidence>
<dbReference type="EMBL" id="QEKV01000002">
    <property type="protein sequence ID" value="PVY95271.1"/>
    <property type="molecule type" value="Genomic_DNA"/>
</dbReference>
<name>A0A2U1E5R8_9FIRM</name>
<feature type="transmembrane region" description="Helical" evidence="1">
    <location>
        <begin position="258"/>
        <end position="276"/>
    </location>
</feature>
<comment type="caution">
    <text evidence="2">The sequence shown here is derived from an EMBL/GenBank/DDBJ whole genome shotgun (WGS) entry which is preliminary data.</text>
</comment>